<reference evidence="2 3" key="1">
    <citation type="submission" date="2020-08" db="EMBL/GenBank/DDBJ databases">
        <title>Sequencing the genomes of 1000 actinobacteria strains.</title>
        <authorList>
            <person name="Klenk H.-P."/>
        </authorList>
    </citation>
    <scope>NUCLEOTIDE SEQUENCE [LARGE SCALE GENOMIC DNA]</scope>
    <source>
        <strain evidence="2 3">DSM 43036</strain>
    </source>
</reference>
<protein>
    <submittedName>
        <fullName evidence="2">Uncharacterized protein</fullName>
    </submittedName>
</protein>
<keyword evidence="3" id="KW-1185">Reference proteome</keyword>
<proteinExistence type="predicted"/>
<organism evidence="2 3">
    <name type="scientific">Micromonospora echinospora</name>
    <name type="common">Micromonospora purpurea</name>
    <dbReference type="NCBI Taxonomy" id="1877"/>
    <lineage>
        <taxon>Bacteria</taxon>
        <taxon>Bacillati</taxon>
        <taxon>Actinomycetota</taxon>
        <taxon>Actinomycetes</taxon>
        <taxon>Micromonosporales</taxon>
        <taxon>Micromonosporaceae</taxon>
        <taxon>Micromonospora</taxon>
    </lineage>
</organism>
<accession>A0ABR6MBQ4</accession>
<evidence type="ECO:0000313" key="3">
    <source>
        <dbReference type="Proteomes" id="UP000618986"/>
    </source>
</evidence>
<sequence length="377" mass="40632">MRILRTISAKGIGIRLDAYITSLVSVTLGLLGLFSVVDADVLGAATLATLGLVAMQSSHGRAQVSALAAASELVEATRERLLDRPSADLLLSTAAPGADLGVAHATDIRIVGVTLGRTLRSNALVLQRRLEQGAVVRIALVEPHSEAVQEAARRAGVPHTPEIFHHRLRPTIDLLTYLAGQRGHTGRVEVRLLSFVPAFGLVLVDPDEPHGQMQVDLYSHRPAGVEPTLTLRADRDPQSYPTLPAGVRPDLVGGTCPPRHRRARAAGPDRRLLTRRTRDPSAGQAERQLGTHRPPRHLAAIRRLRQAWSRLISVSHCGAHLQLPTRGISTPDPSLDMGRRMARAMRVVPNDSSMVGCAAKHHSPINVDPRSVSAPVQ</sequence>
<name>A0ABR6MBQ4_MICEC</name>
<comment type="caution">
    <text evidence="2">The sequence shown here is derived from an EMBL/GenBank/DDBJ whole genome shotgun (WGS) entry which is preliminary data.</text>
</comment>
<evidence type="ECO:0000256" key="1">
    <source>
        <dbReference type="SAM" id="MobiDB-lite"/>
    </source>
</evidence>
<dbReference type="RefSeq" id="WP_184683657.1">
    <property type="nucleotide sequence ID" value="NZ_JACHJC010000001.1"/>
</dbReference>
<dbReference type="EMBL" id="JACHJC010000001">
    <property type="protein sequence ID" value="MBB5112519.1"/>
    <property type="molecule type" value="Genomic_DNA"/>
</dbReference>
<dbReference type="Proteomes" id="UP000618986">
    <property type="component" value="Unassembled WGS sequence"/>
</dbReference>
<evidence type="ECO:0000313" key="2">
    <source>
        <dbReference type="EMBL" id="MBB5112519.1"/>
    </source>
</evidence>
<gene>
    <name evidence="2" type="ORF">FHU28_002358</name>
</gene>
<dbReference type="GeneID" id="300292934"/>
<feature type="region of interest" description="Disordered" evidence="1">
    <location>
        <begin position="234"/>
        <end position="268"/>
    </location>
</feature>